<dbReference type="RefSeq" id="WP_289231879.1">
    <property type="nucleotide sequence ID" value="NZ_AP027735.1"/>
</dbReference>
<evidence type="ECO:0000256" key="1">
    <source>
        <dbReference type="SAM" id="MobiDB-lite"/>
    </source>
</evidence>
<feature type="region of interest" description="Disordered" evidence="1">
    <location>
        <begin position="104"/>
        <end position="127"/>
    </location>
</feature>
<name>A0ABN6YRT2_9MICO</name>
<reference evidence="2" key="1">
    <citation type="journal article" date="2014" name="Int. J. Syst. Evol. Microbiol.">
        <title>Complete genome of a new Firmicutes species belonging to the dominant human colonic microbiota ('Ruminococcus bicirculans') reveals two chromosomes and a selective capacity to utilize plant glucans.</title>
        <authorList>
            <consortium name="NISC Comparative Sequencing Program"/>
            <person name="Wegmann U."/>
            <person name="Louis P."/>
            <person name="Goesmann A."/>
            <person name="Henrissat B."/>
            <person name="Duncan S.H."/>
            <person name="Flint H.J."/>
        </authorList>
    </citation>
    <scope>NUCLEOTIDE SEQUENCE</scope>
    <source>
        <strain evidence="2">NBRC 110608</strain>
    </source>
</reference>
<proteinExistence type="predicted"/>
<organism evidence="2">
    <name type="scientific">Barrientosiimonas endolithica</name>
    <dbReference type="NCBI Taxonomy" id="1535208"/>
    <lineage>
        <taxon>Bacteria</taxon>
        <taxon>Bacillati</taxon>
        <taxon>Actinomycetota</taxon>
        <taxon>Actinomycetes</taxon>
        <taxon>Micrococcales</taxon>
        <taxon>Dermacoccaceae</taxon>
        <taxon>Barrientosiimonas</taxon>
    </lineage>
</organism>
<sequence>MPSDPVCPGGYPQVARAPADIVIQAACEQLCGAMERVMTLPTAPCWAIDHRVGVYSGDTSSQVRVGIATTIVGPGCSIGWCAGRASSQESARLAAKKATAAMAVSSSQRRVTGQGYGRQPERGLRTG</sequence>
<evidence type="ECO:0000313" key="2">
    <source>
        <dbReference type="EMBL" id="BDZ60109.1"/>
    </source>
</evidence>
<accession>A0ABN6YRT2</accession>
<reference evidence="2" key="2">
    <citation type="submission" date="2023-02" db="EMBL/GenBank/DDBJ databases">
        <authorList>
            <person name="Sun Q."/>
            <person name="Mori K."/>
        </authorList>
    </citation>
    <scope>NUCLEOTIDE SEQUENCE</scope>
    <source>
        <strain evidence="2">NBRC 110608</strain>
    </source>
</reference>
<protein>
    <recommendedName>
        <fullName evidence="3">YcaO domain-containing protein</fullName>
    </recommendedName>
</protein>
<gene>
    <name evidence="2" type="ORF">GCM10025872_37660</name>
</gene>
<evidence type="ECO:0008006" key="3">
    <source>
        <dbReference type="Google" id="ProtNLM"/>
    </source>
</evidence>
<dbReference type="EMBL" id="AP027735">
    <property type="protein sequence ID" value="BDZ60109.1"/>
    <property type="molecule type" value="Genomic_DNA"/>
</dbReference>